<gene>
    <name evidence="2" type="ORF">LTR77_005258</name>
</gene>
<reference evidence="2 3" key="1">
    <citation type="submission" date="2023-08" db="EMBL/GenBank/DDBJ databases">
        <title>Black Yeasts Isolated from many extreme environments.</title>
        <authorList>
            <person name="Coleine C."/>
            <person name="Stajich J.E."/>
            <person name="Selbmann L."/>
        </authorList>
    </citation>
    <scope>NUCLEOTIDE SEQUENCE [LARGE SCALE GENOMIC DNA]</scope>
    <source>
        <strain evidence="2 3">CCFEE 5935</strain>
    </source>
</reference>
<name>A0AAV9PC88_9PEZI</name>
<proteinExistence type="predicted"/>
<evidence type="ECO:0000313" key="2">
    <source>
        <dbReference type="EMBL" id="KAK5170668.1"/>
    </source>
</evidence>
<protein>
    <submittedName>
        <fullName evidence="2">Uncharacterized protein</fullName>
    </submittedName>
</protein>
<dbReference type="RefSeq" id="XP_064659866.1">
    <property type="nucleotide sequence ID" value="XM_064802505.1"/>
</dbReference>
<dbReference type="GeneID" id="89926601"/>
<comment type="caution">
    <text evidence="2">The sequence shown here is derived from an EMBL/GenBank/DDBJ whole genome shotgun (WGS) entry which is preliminary data.</text>
</comment>
<sequence>MPCGAGEETLGPPTPIEEYSPLLNTQAGLPALPDDSFAVLFGTAGEQVTTSEETITAAGDAIQEFLQFTAENEMDWDAAVASFADAEATKQSLPLTEAVEGSEPDHSVAAADTIPDHESAVETLLRVVEEA</sequence>
<dbReference type="Proteomes" id="UP001337655">
    <property type="component" value="Unassembled WGS sequence"/>
</dbReference>
<dbReference type="AlphaFoldDB" id="A0AAV9PC88"/>
<evidence type="ECO:0000313" key="3">
    <source>
        <dbReference type="Proteomes" id="UP001337655"/>
    </source>
</evidence>
<evidence type="ECO:0000256" key="1">
    <source>
        <dbReference type="SAM" id="MobiDB-lite"/>
    </source>
</evidence>
<organism evidence="2 3">
    <name type="scientific">Saxophila tyrrhenica</name>
    <dbReference type="NCBI Taxonomy" id="1690608"/>
    <lineage>
        <taxon>Eukaryota</taxon>
        <taxon>Fungi</taxon>
        <taxon>Dikarya</taxon>
        <taxon>Ascomycota</taxon>
        <taxon>Pezizomycotina</taxon>
        <taxon>Dothideomycetes</taxon>
        <taxon>Dothideomycetidae</taxon>
        <taxon>Mycosphaerellales</taxon>
        <taxon>Extremaceae</taxon>
        <taxon>Saxophila</taxon>
    </lineage>
</organism>
<feature type="region of interest" description="Disordered" evidence="1">
    <location>
        <begin position="1"/>
        <end position="20"/>
    </location>
</feature>
<keyword evidence="3" id="KW-1185">Reference proteome</keyword>
<accession>A0AAV9PC88</accession>
<dbReference type="EMBL" id="JAVRRT010000007">
    <property type="protein sequence ID" value="KAK5170668.1"/>
    <property type="molecule type" value="Genomic_DNA"/>
</dbReference>